<proteinExistence type="predicted"/>
<sequence>MFKRKAGKLMLLLSAILVMGSGIFYGRDLYLRYQQSKSVRYVKNHLKTSVKGQRYDTDIQNFEYDDAWAAYRDAIIKKYGVGTVEIPAVNIALPILEGVSSEKMAVGVVTVKPNQEAGLRNFALAGHNMTARGNLLHNLTNVRLGNKIKVTTSKGQFIYVVTEVHHDWPQSQGQIVDDDQGDKIITIYTCDNAYMDRYGHTSKSIYVRGRLEK</sequence>
<keyword evidence="3" id="KW-0788">Thiol protease</keyword>
<dbReference type="NCBIfam" id="TIGR01076">
    <property type="entry name" value="sortase_fam"/>
    <property type="match status" value="1"/>
</dbReference>
<name>A0A0R1LTB8_9LACO</name>
<dbReference type="SUPFAM" id="SSF63817">
    <property type="entry name" value="Sortase"/>
    <property type="match status" value="1"/>
</dbReference>
<accession>A0A0R1LTB8</accession>
<feature type="active site" description="Proton donor/acceptor" evidence="4">
    <location>
        <position position="127"/>
    </location>
</feature>
<dbReference type="EMBL" id="AZDU01000111">
    <property type="protein sequence ID" value="KRK96819.1"/>
    <property type="molecule type" value="Genomic_DNA"/>
</dbReference>
<evidence type="ECO:0000313" key="5">
    <source>
        <dbReference type="EMBL" id="KRK96819.1"/>
    </source>
</evidence>
<dbReference type="InterPro" id="IPR042007">
    <property type="entry name" value="Sortase_A"/>
</dbReference>
<dbReference type="Gene3D" id="2.40.260.10">
    <property type="entry name" value="Sortase"/>
    <property type="match status" value="1"/>
</dbReference>
<dbReference type="STRING" id="1293597.FC20_GL000213"/>
<dbReference type="AlphaFoldDB" id="A0A0R1LTB8"/>
<feature type="active site" description="Acyl-thioester intermediate" evidence="4">
    <location>
        <position position="190"/>
    </location>
</feature>
<keyword evidence="2" id="KW-0378">Hydrolase</keyword>
<evidence type="ECO:0000256" key="3">
    <source>
        <dbReference type="ARBA" id="ARBA00022807"/>
    </source>
</evidence>
<dbReference type="Pfam" id="PF04203">
    <property type="entry name" value="Sortase"/>
    <property type="match status" value="1"/>
</dbReference>
<dbReference type="Proteomes" id="UP000051074">
    <property type="component" value="Unassembled WGS sequence"/>
</dbReference>
<evidence type="ECO:0000256" key="2">
    <source>
        <dbReference type="ARBA" id="ARBA00022801"/>
    </source>
</evidence>
<gene>
    <name evidence="5" type="ORF">FC20_GL000213</name>
</gene>
<evidence type="ECO:0008006" key="7">
    <source>
        <dbReference type="Google" id="ProtNLM"/>
    </source>
</evidence>
<evidence type="ECO:0000256" key="4">
    <source>
        <dbReference type="PIRSR" id="PIRSR605754-1"/>
    </source>
</evidence>
<evidence type="ECO:0000313" key="6">
    <source>
        <dbReference type="Proteomes" id="UP000051074"/>
    </source>
</evidence>
<dbReference type="InterPro" id="IPR023365">
    <property type="entry name" value="Sortase_dom-sf"/>
</dbReference>
<keyword evidence="1" id="KW-0645">Protease</keyword>
<dbReference type="CDD" id="cd06165">
    <property type="entry name" value="Sortase_A"/>
    <property type="match status" value="1"/>
</dbReference>
<evidence type="ECO:0000256" key="1">
    <source>
        <dbReference type="ARBA" id="ARBA00022670"/>
    </source>
</evidence>
<comment type="caution">
    <text evidence="5">The sequence shown here is derived from an EMBL/GenBank/DDBJ whole genome shotgun (WGS) entry which is preliminary data.</text>
</comment>
<keyword evidence="6" id="KW-1185">Reference proteome</keyword>
<dbReference type="GO" id="GO:0008234">
    <property type="term" value="F:cysteine-type peptidase activity"/>
    <property type="evidence" value="ECO:0007669"/>
    <property type="project" value="UniProtKB-KW"/>
</dbReference>
<protein>
    <recommendedName>
        <fullName evidence="7">Sortase</fullName>
    </recommendedName>
</protein>
<reference evidence="5 6" key="1">
    <citation type="journal article" date="2015" name="Genome Announc.">
        <title>Expanding the biotechnology potential of lactobacilli through comparative genomics of 213 strains and associated genera.</title>
        <authorList>
            <person name="Sun Z."/>
            <person name="Harris H.M."/>
            <person name="McCann A."/>
            <person name="Guo C."/>
            <person name="Argimon S."/>
            <person name="Zhang W."/>
            <person name="Yang X."/>
            <person name="Jeffery I.B."/>
            <person name="Cooney J.C."/>
            <person name="Kagawa T.F."/>
            <person name="Liu W."/>
            <person name="Song Y."/>
            <person name="Salvetti E."/>
            <person name="Wrobel A."/>
            <person name="Rasinkangas P."/>
            <person name="Parkhill J."/>
            <person name="Rea M.C."/>
            <person name="O'Sullivan O."/>
            <person name="Ritari J."/>
            <person name="Douillard F.P."/>
            <person name="Paul Ross R."/>
            <person name="Yang R."/>
            <person name="Briner A.E."/>
            <person name="Felis G.E."/>
            <person name="de Vos W.M."/>
            <person name="Barrangou R."/>
            <person name="Klaenhammer T.R."/>
            <person name="Caufield P.W."/>
            <person name="Cui Y."/>
            <person name="Zhang H."/>
            <person name="O'Toole P.W."/>
        </authorList>
    </citation>
    <scope>NUCLEOTIDE SEQUENCE [LARGE SCALE GENOMIC DNA]</scope>
    <source>
        <strain evidence="5 6">DSM 19284</strain>
    </source>
</reference>
<dbReference type="GO" id="GO:0006508">
    <property type="term" value="P:proteolysis"/>
    <property type="evidence" value="ECO:0007669"/>
    <property type="project" value="UniProtKB-KW"/>
</dbReference>
<dbReference type="PATRIC" id="fig|1293597.4.peg.226"/>
<organism evidence="5 6">
    <name type="scientific">Lactobacillus equicursoris DSM 19284 = JCM 14600 = CIP 110162</name>
    <dbReference type="NCBI Taxonomy" id="1293597"/>
    <lineage>
        <taxon>Bacteria</taxon>
        <taxon>Bacillati</taxon>
        <taxon>Bacillota</taxon>
        <taxon>Bacilli</taxon>
        <taxon>Lactobacillales</taxon>
        <taxon>Lactobacillaceae</taxon>
        <taxon>Lactobacillus</taxon>
    </lineage>
</organism>
<dbReference type="RefSeq" id="WP_056945402.1">
    <property type="nucleotide sequence ID" value="NZ_AZDU01000111.1"/>
</dbReference>
<dbReference type="InterPro" id="IPR005754">
    <property type="entry name" value="Sortase"/>
</dbReference>